<evidence type="ECO:0000313" key="1">
    <source>
        <dbReference type="EMBL" id="KNE62988.1"/>
    </source>
</evidence>
<evidence type="ECO:0000313" key="2">
    <source>
        <dbReference type="Proteomes" id="UP000054350"/>
    </source>
</evidence>
<dbReference type="OrthoDB" id="10251508at2759"/>
<protein>
    <submittedName>
        <fullName evidence="1">Uncharacterized protein</fullName>
    </submittedName>
</protein>
<sequence length="282" mass="28988">MVVDPRCAMAQFDQWNATKAPVIAILAGPTPFITGTPHTLYDGVTTIDHGAVGAILAGSAWRISTSLAWRSVRRLAAPMNITTAKGNVIHGLQSSTGVDEYLGADDDGASPKTTLLQALGYRPAVGGGAMTGAQANAAMINMMRTGAGKRPDSVPTLFGTLFAGESAEPFLAASISADDPSRGFLALDTTIDIQPGMRLQYMALDAAAPGNDVLPTVTINGAELAYPHGLAMWCAETQQTVVHRGVPVHATVDVASNPDSARLLVEHAVGADGDGVAAAVSS</sequence>
<dbReference type="EMBL" id="GG745341">
    <property type="protein sequence ID" value="KNE62988.1"/>
    <property type="molecule type" value="Genomic_DNA"/>
</dbReference>
<reference evidence="2" key="2">
    <citation type="submission" date="2009-11" db="EMBL/GenBank/DDBJ databases">
        <title>The Genome Sequence of Allomyces macrogynus strain ATCC 38327.</title>
        <authorList>
            <consortium name="The Broad Institute Genome Sequencing Platform"/>
            <person name="Russ C."/>
            <person name="Cuomo C."/>
            <person name="Shea T."/>
            <person name="Young S.K."/>
            <person name="Zeng Q."/>
            <person name="Koehrsen M."/>
            <person name="Haas B."/>
            <person name="Borodovsky M."/>
            <person name="Guigo R."/>
            <person name="Alvarado L."/>
            <person name="Berlin A."/>
            <person name="Borenstein D."/>
            <person name="Chen Z."/>
            <person name="Engels R."/>
            <person name="Freedman E."/>
            <person name="Gellesch M."/>
            <person name="Goldberg J."/>
            <person name="Griggs A."/>
            <person name="Gujja S."/>
            <person name="Heiman D."/>
            <person name="Hepburn T."/>
            <person name="Howarth C."/>
            <person name="Jen D."/>
            <person name="Larson L."/>
            <person name="Lewis B."/>
            <person name="Mehta T."/>
            <person name="Park D."/>
            <person name="Pearson M."/>
            <person name="Roberts A."/>
            <person name="Saif S."/>
            <person name="Shenoy N."/>
            <person name="Sisk P."/>
            <person name="Stolte C."/>
            <person name="Sykes S."/>
            <person name="Walk T."/>
            <person name="White J."/>
            <person name="Yandava C."/>
            <person name="Burger G."/>
            <person name="Gray M.W."/>
            <person name="Holland P.W.H."/>
            <person name="King N."/>
            <person name="Lang F.B.F."/>
            <person name="Roger A.J."/>
            <person name="Ruiz-Trillo I."/>
            <person name="Lander E."/>
            <person name="Nusbaum C."/>
        </authorList>
    </citation>
    <scope>NUCLEOTIDE SEQUENCE [LARGE SCALE GENOMIC DNA]</scope>
    <source>
        <strain evidence="2">ATCC 38327</strain>
    </source>
</reference>
<dbReference type="AlphaFoldDB" id="A0A0L0SKN5"/>
<name>A0A0L0SKN5_ALLM3</name>
<dbReference type="VEuPathDB" id="FungiDB:AMAG_08159"/>
<proteinExistence type="predicted"/>
<dbReference type="Proteomes" id="UP000054350">
    <property type="component" value="Unassembled WGS sequence"/>
</dbReference>
<keyword evidence="2" id="KW-1185">Reference proteome</keyword>
<gene>
    <name evidence="1" type="ORF">AMAG_08159</name>
</gene>
<reference evidence="1 2" key="1">
    <citation type="submission" date="2009-11" db="EMBL/GenBank/DDBJ databases">
        <title>Annotation of Allomyces macrogynus ATCC 38327.</title>
        <authorList>
            <consortium name="The Broad Institute Genome Sequencing Platform"/>
            <person name="Russ C."/>
            <person name="Cuomo C."/>
            <person name="Burger G."/>
            <person name="Gray M.W."/>
            <person name="Holland P.W.H."/>
            <person name="King N."/>
            <person name="Lang F.B.F."/>
            <person name="Roger A.J."/>
            <person name="Ruiz-Trillo I."/>
            <person name="Young S.K."/>
            <person name="Zeng Q."/>
            <person name="Gargeya S."/>
            <person name="Fitzgerald M."/>
            <person name="Haas B."/>
            <person name="Abouelleil A."/>
            <person name="Alvarado L."/>
            <person name="Arachchi H.M."/>
            <person name="Berlin A."/>
            <person name="Chapman S.B."/>
            <person name="Gearin G."/>
            <person name="Goldberg J."/>
            <person name="Griggs A."/>
            <person name="Gujja S."/>
            <person name="Hansen M."/>
            <person name="Heiman D."/>
            <person name="Howarth C."/>
            <person name="Larimer J."/>
            <person name="Lui A."/>
            <person name="MacDonald P.J.P."/>
            <person name="McCowen C."/>
            <person name="Montmayeur A."/>
            <person name="Murphy C."/>
            <person name="Neiman D."/>
            <person name="Pearson M."/>
            <person name="Priest M."/>
            <person name="Roberts A."/>
            <person name="Saif S."/>
            <person name="Shea T."/>
            <person name="Sisk P."/>
            <person name="Stolte C."/>
            <person name="Sykes S."/>
            <person name="Wortman J."/>
            <person name="Nusbaum C."/>
            <person name="Birren B."/>
        </authorList>
    </citation>
    <scope>NUCLEOTIDE SEQUENCE [LARGE SCALE GENOMIC DNA]</scope>
    <source>
        <strain evidence="1 2">ATCC 38327</strain>
    </source>
</reference>
<organism evidence="1 2">
    <name type="scientific">Allomyces macrogynus (strain ATCC 38327)</name>
    <name type="common">Allomyces javanicus var. macrogynus</name>
    <dbReference type="NCBI Taxonomy" id="578462"/>
    <lineage>
        <taxon>Eukaryota</taxon>
        <taxon>Fungi</taxon>
        <taxon>Fungi incertae sedis</taxon>
        <taxon>Blastocladiomycota</taxon>
        <taxon>Blastocladiomycetes</taxon>
        <taxon>Blastocladiales</taxon>
        <taxon>Blastocladiaceae</taxon>
        <taxon>Allomyces</taxon>
    </lineage>
</organism>
<accession>A0A0L0SKN5</accession>